<protein>
    <submittedName>
        <fullName evidence="7">TetR family transcriptional regulator</fullName>
    </submittedName>
</protein>
<evidence type="ECO:0000256" key="1">
    <source>
        <dbReference type="ARBA" id="ARBA00023015"/>
    </source>
</evidence>
<dbReference type="RefSeq" id="WP_078412655.1">
    <property type="nucleotide sequence ID" value="NZ_BQKS01000012.1"/>
</dbReference>
<evidence type="ECO:0000313" key="6">
    <source>
        <dbReference type="EMBL" id="AQX50888.1"/>
    </source>
</evidence>
<evidence type="ECO:0000313" key="7">
    <source>
        <dbReference type="EMBL" id="OPB49451.1"/>
    </source>
</evidence>
<reference evidence="6 8" key="1">
    <citation type="submission" date="2016-02" db="EMBL/GenBank/DDBJ databases">
        <authorList>
            <person name="Nicholson A.C."/>
            <person name="Humrighouse B.W."/>
            <person name="Loparev V."/>
            <person name="Emery B."/>
            <person name="Graziano J."/>
            <person name="McQuiston J.R."/>
        </authorList>
    </citation>
    <scope>NUCLEOTIDE SEQUENCE [LARGE SCALE GENOMIC DNA]</scope>
    <source>
        <strain evidence="6 8">E6809</strain>
    </source>
</reference>
<evidence type="ECO:0000256" key="4">
    <source>
        <dbReference type="PROSITE-ProRule" id="PRU00335"/>
    </source>
</evidence>
<organism evidence="7">
    <name type="scientific">Elizabethkingia anophelis</name>
    <dbReference type="NCBI Taxonomy" id="1117645"/>
    <lineage>
        <taxon>Bacteria</taxon>
        <taxon>Pseudomonadati</taxon>
        <taxon>Bacteroidota</taxon>
        <taxon>Flavobacteriia</taxon>
        <taxon>Flavobacteriales</taxon>
        <taxon>Weeksellaceae</taxon>
        <taxon>Elizabethkingia</taxon>
    </lineage>
</organism>
<dbReference type="GO" id="GO:0003677">
    <property type="term" value="F:DNA binding"/>
    <property type="evidence" value="ECO:0007669"/>
    <property type="project" value="UniProtKB-UniRule"/>
</dbReference>
<feature type="domain" description="HTH tetR-type" evidence="5">
    <location>
        <begin position="3"/>
        <end position="63"/>
    </location>
</feature>
<reference evidence="7" key="2">
    <citation type="submission" date="2016-06" db="EMBL/GenBank/DDBJ databases">
        <authorList>
            <person name="Nicholson A.C."/>
        </authorList>
    </citation>
    <scope>NUCLEOTIDE SEQUENCE [LARGE SCALE GENOMIC DNA]</scope>
    <source>
        <strain evidence="7">E6809</strain>
    </source>
</reference>
<dbReference type="PANTHER" id="PTHR47506:SF6">
    <property type="entry name" value="HTH-TYPE TRANSCRIPTIONAL REPRESSOR NEMR"/>
    <property type="match status" value="1"/>
</dbReference>
<dbReference type="Proteomes" id="UP000189738">
    <property type="component" value="Chromosome"/>
</dbReference>
<evidence type="ECO:0000259" key="5">
    <source>
        <dbReference type="PROSITE" id="PS50977"/>
    </source>
</evidence>
<feature type="DNA-binding region" description="H-T-H motif" evidence="4">
    <location>
        <begin position="26"/>
        <end position="45"/>
    </location>
</feature>
<dbReference type="Gene3D" id="1.10.357.10">
    <property type="entry name" value="Tetracycline Repressor, domain 2"/>
    <property type="match status" value="1"/>
</dbReference>
<gene>
    <name evidence="6" type="ORF">AYC66_09420</name>
    <name evidence="7" type="ORF">BAY09_01555</name>
</gene>
<dbReference type="InterPro" id="IPR001647">
    <property type="entry name" value="HTH_TetR"/>
</dbReference>
<keyword evidence="3" id="KW-0804">Transcription</keyword>
<accession>A0A1T3DKR1</accession>
<proteinExistence type="predicted"/>
<keyword evidence="1" id="KW-0805">Transcription regulation</keyword>
<dbReference type="InterPro" id="IPR009057">
    <property type="entry name" value="Homeodomain-like_sf"/>
</dbReference>
<dbReference type="PANTHER" id="PTHR47506">
    <property type="entry name" value="TRANSCRIPTIONAL REGULATORY PROTEIN"/>
    <property type="match status" value="1"/>
</dbReference>
<sequence>MLKTPRERLLDTASKLFHNQGYNNTGINQIISESKVSKASFYVYFKSKEGLCMAFLESRYKYWISEWSQFTSTASDRNEKILKSFDFLVYMNEKENFRGGSFFNISSEIPDDKVQIHEIIRQHKKQVKKIFTSEIRDEILADNIYLLFETSLVMSRIYRSNELIIKSKIIIEGLLKN</sequence>
<evidence type="ECO:0000256" key="3">
    <source>
        <dbReference type="ARBA" id="ARBA00023163"/>
    </source>
</evidence>
<dbReference type="EMBL" id="MAHS01000009">
    <property type="protein sequence ID" value="OPB49451.1"/>
    <property type="molecule type" value="Genomic_DNA"/>
</dbReference>
<name>A0A1T3DKR1_9FLAO</name>
<dbReference type="EMBL" id="CP014339">
    <property type="protein sequence ID" value="AQX50888.1"/>
    <property type="molecule type" value="Genomic_DNA"/>
</dbReference>
<evidence type="ECO:0000256" key="2">
    <source>
        <dbReference type="ARBA" id="ARBA00023125"/>
    </source>
</evidence>
<dbReference type="PROSITE" id="PS50977">
    <property type="entry name" value="HTH_TETR_2"/>
    <property type="match status" value="1"/>
</dbReference>
<dbReference type="SUPFAM" id="SSF46689">
    <property type="entry name" value="Homeodomain-like"/>
    <property type="match status" value="1"/>
</dbReference>
<keyword evidence="2 4" id="KW-0238">DNA-binding</keyword>
<dbReference type="PRINTS" id="PR00455">
    <property type="entry name" value="HTHTETR"/>
</dbReference>
<dbReference type="AlphaFoldDB" id="A0A1T3DKR1"/>
<evidence type="ECO:0000313" key="8">
    <source>
        <dbReference type="Proteomes" id="UP000189738"/>
    </source>
</evidence>
<dbReference type="Pfam" id="PF00440">
    <property type="entry name" value="TetR_N"/>
    <property type="match status" value="1"/>
</dbReference>